<evidence type="ECO:0000256" key="1">
    <source>
        <dbReference type="ARBA" id="ARBA00022737"/>
    </source>
</evidence>
<evidence type="ECO:0000256" key="2">
    <source>
        <dbReference type="PROSITE-ProRule" id="PRU00235"/>
    </source>
</evidence>
<keyword evidence="1" id="KW-0677">Repeat</keyword>
<dbReference type="Gene3D" id="2.30.29.30">
    <property type="entry name" value="Pleckstrin-homology domain (PH domain)/Phosphotyrosine-binding domain (PTB)"/>
    <property type="match status" value="1"/>
</dbReference>
<dbReference type="AlphaFoldDB" id="A0AAV6X7U2"/>
<dbReference type="InterPro" id="IPR000408">
    <property type="entry name" value="Reg_chr_condens"/>
</dbReference>
<dbReference type="EMBL" id="WHWC01000007">
    <property type="protein sequence ID" value="KAG8379166.1"/>
    <property type="molecule type" value="Genomic_DNA"/>
</dbReference>
<evidence type="ECO:0000256" key="3">
    <source>
        <dbReference type="SAM" id="Coils"/>
    </source>
</evidence>
<evidence type="ECO:0000313" key="5">
    <source>
        <dbReference type="Proteomes" id="UP000826271"/>
    </source>
</evidence>
<feature type="repeat" description="RCC1" evidence="2">
    <location>
        <begin position="162"/>
        <end position="221"/>
    </location>
</feature>
<keyword evidence="5" id="KW-1185">Reference proteome</keyword>
<dbReference type="PANTHER" id="PTHR22870">
    <property type="entry name" value="REGULATOR OF CHROMOSOME CONDENSATION"/>
    <property type="match status" value="1"/>
</dbReference>
<name>A0AAV6X7U2_9LAMI</name>
<dbReference type="InterPro" id="IPR011993">
    <property type="entry name" value="PH-like_dom_sf"/>
</dbReference>
<dbReference type="Pfam" id="PF13540">
    <property type="entry name" value="RCC1_2"/>
    <property type="match status" value="1"/>
</dbReference>
<feature type="repeat" description="RCC1" evidence="2">
    <location>
        <begin position="245"/>
        <end position="300"/>
    </location>
</feature>
<reference evidence="4" key="1">
    <citation type="submission" date="2019-10" db="EMBL/GenBank/DDBJ databases">
        <authorList>
            <person name="Zhang R."/>
            <person name="Pan Y."/>
            <person name="Wang J."/>
            <person name="Ma R."/>
            <person name="Yu S."/>
        </authorList>
    </citation>
    <scope>NUCLEOTIDE SEQUENCE</scope>
    <source>
        <strain evidence="4">LA-IB0</strain>
        <tissue evidence="4">Leaf</tissue>
    </source>
</reference>
<dbReference type="PROSITE" id="PS50012">
    <property type="entry name" value="RCC1_3"/>
    <property type="match status" value="2"/>
</dbReference>
<gene>
    <name evidence="4" type="ORF">BUALT_Bualt07G0059900</name>
</gene>
<evidence type="ECO:0000313" key="4">
    <source>
        <dbReference type="EMBL" id="KAG8379166.1"/>
    </source>
</evidence>
<accession>A0AAV6X7U2</accession>
<dbReference type="Gene3D" id="2.130.10.30">
    <property type="entry name" value="Regulator of chromosome condensation 1/beta-lactamase-inhibitor protein II"/>
    <property type="match status" value="2"/>
</dbReference>
<dbReference type="SUPFAM" id="SSF50985">
    <property type="entry name" value="RCC1/BLIP-II"/>
    <property type="match status" value="1"/>
</dbReference>
<dbReference type="PANTHER" id="PTHR22870:SF419">
    <property type="entry name" value="GTPASE BINDING PROTEIN, PUTATIVE-RELATED"/>
    <property type="match status" value="1"/>
</dbReference>
<dbReference type="InterPro" id="IPR009091">
    <property type="entry name" value="RCC1/BLIP-II"/>
</dbReference>
<protein>
    <submittedName>
        <fullName evidence="4">Uncharacterized protein</fullName>
    </submittedName>
</protein>
<comment type="caution">
    <text evidence="4">The sequence shown here is derived from an EMBL/GenBank/DDBJ whole genome shotgun (WGS) entry which is preliminary data.</text>
</comment>
<dbReference type="InterPro" id="IPR051210">
    <property type="entry name" value="Ub_ligase/GEF_domain"/>
</dbReference>
<feature type="coiled-coil region" evidence="3">
    <location>
        <begin position="297"/>
        <end position="377"/>
    </location>
</feature>
<sequence length="382" mass="42775">MSTLQSSPGDRNTVQDETALIWYVGQEDKQLRLSQVSRIIPGQRTAIFQRYPQPENEYQSFSLIYGKNSLNVDKQSHQINSVPFERLPQKRLGRACSDIVLYNAASQHSLQRASVLCSGISQPHDNVDYFHHRKSADTFRLSFFSALSTSSLESSPGDIPLSSIFMWGEVEDGLLDGGMPRIGESSPRKDALLPKVLESTSVLAAQNIAFGRRHAVLITRDGQTFSWGDGSGCGDYHTCAVTLTGDLYTWGDSINNLGLLGHGTEFSYWTPRKMGAISSVHVTSIIISSVPYHEEVIDDSKQTNEDVIEEISFLREQVEILTCKSKFLAAELEKTSNQLNEAITWIHDESEKNNAAKEAIKRLMRELEDMAARVLRAVYWDH</sequence>
<dbReference type="Proteomes" id="UP000826271">
    <property type="component" value="Unassembled WGS sequence"/>
</dbReference>
<proteinExistence type="predicted"/>
<organism evidence="4 5">
    <name type="scientific">Buddleja alternifolia</name>
    <dbReference type="NCBI Taxonomy" id="168488"/>
    <lineage>
        <taxon>Eukaryota</taxon>
        <taxon>Viridiplantae</taxon>
        <taxon>Streptophyta</taxon>
        <taxon>Embryophyta</taxon>
        <taxon>Tracheophyta</taxon>
        <taxon>Spermatophyta</taxon>
        <taxon>Magnoliopsida</taxon>
        <taxon>eudicotyledons</taxon>
        <taxon>Gunneridae</taxon>
        <taxon>Pentapetalae</taxon>
        <taxon>asterids</taxon>
        <taxon>lamiids</taxon>
        <taxon>Lamiales</taxon>
        <taxon>Scrophulariaceae</taxon>
        <taxon>Buddlejeae</taxon>
        <taxon>Buddleja</taxon>
    </lineage>
</organism>
<keyword evidence="3" id="KW-0175">Coiled coil</keyword>